<dbReference type="Proteomes" id="UP000185473">
    <property type="component" value="Chromosome"/>
</dbReference>
<evidence type="ECO:0008006" key="4">
    <source>
        <dbReference type="Google" id="ProtNLM"/>
    </source>
</evidence>
<gene>
    <name evidence="2" type="ORF">FOL01_0658</name>
</gene>
<proteinExistence type="predicted"/>
<organism evidence="2 3">
    <name type="scientific">Weissella jogaejeotgali</name>
    <dbReference type="NCBI Taxonomy" id="1631871"/>
    <lineage>
        <taxon>Bacteria</taxon>
        <taxon>Bacillati</taxon>
        <taxon>Bacillota</taxon>
        <taxon>Bacilli</taxon>
        <taxon>Lactobacillales</taxon>
        <taxon>Lactobacillaceae</taxon>
        <taxon>Weissella</taxon>
    </lineage>
</organism>
<dbReference type="InterPro" id="IPR007712">
    <property type="entry name" value="RelE/ParE_toxin"/>
</dbReference>
<keyword evidence="1" id="KW-1277">Toxin-antitoxin system</keyword>
<evidence type="ECO:0000256" key="1">
    <source>
        <dbReference type="ARBA" id="ARBA00022649"/>
    </source>
</evidence>
<evidence type="ECO:0000313" key="2">
    <source>
        <dbReference type="EMBL" id="APS41517.1"/>
    </source>
</evidence>
<sequence length="118" mass="13867">MKKLKFKPRATFNADLKRLASLDKTIVDEVRAAIDLLLEQQQLPSEFDDHELRRQMTGYKEFHLRDTPKSKIPNDINDVLVVYTIDKNELVLIGIRVGSHDRLFPCQNQSKNYRKKEQ</sequence>
<dbReference type="InterPro" id="IPR004386">
    <property type="entry name" value="Toxin_YafQ-like"/>
</dbReference>
<dbReference type="KEGG" id="wjo:FOL01_0658"/>
<dbReference type="AlphaFoldDB" id="A0A1L6RAC9"/>
<dbReference type="NCBIfam" id="TIGR02385">
    <property type="entry name" value="RelE_StbE"/>
    <property type="match status" value="1"/>
</dbReference>
<dbReference type="OrthoDB" id="7030467at2"/>
<dbReference type="SUPFAM" id="SSF143011">
    <property type="entry name" value="RelE-like"/>
    <property type="match status" value="1"/>
</dbReference>
<reference evidence="2 3" key="1">
    <citation type="submission" date="2016-02" db="EMBL/GenBank/DDBJ databases">
        <title>Complete Genome Sequence of Weissella jogaejeotgali FOL01.</title>
        <authorList>
            <person name="Lee J.-H."/>
            <person name="Ku H.-J."/>
        </authorList>
    </citation>
    <scope>NUCLEOTIDE SEQUENCE [LARGE SCALE GENOMIC DNA]</scope>
    <source>
        <strain evidence="2 3">FOL01</strain>
    </source>
</reference>
<dbReference type="EMBL" id="CP014332">
    <property type="protein sequence ID" value="APS41517.1"/>
    <property type="molecule type" value="Genomic_DNA"/>
</dbReference>
<evidence type="ECO:0000313" key="3">
    <source>
        <dbReference type="Proteomes" id="UP000185473"/>
    </source>
</evidence>
<dbReference type="RefSeq" id="WP_075269365.1">
    <property type="nucleotide sequence ID" value="NZ_CP014332.1"/>
</dbReference>
<keyword evidence="3" id="KW-1185">Reference proteome</keyword>
<dbReference type="InterPro" id="IPR035093">
    <property type="entry name" value="RelE/ParE_toxin_dom_sf"/>
</dbReference>
<dbReference type="Pfam" id="PF15738">
    <property type="entry name" value="YafQ_toxin"/>
    <property type="match status" value="1"/>
</dbReference>
<protein>
    <recommendedName>
        <fullName evidence="4">YafQ toxin protein</fullName>
    </recommendedName>
</protein>
<dbReference type="STRING" id="1631871.FOL01_0658"/>
<accession>A0A1L6RAC9</accession>
<name>A0A1L6RAC9_9LACO</name>
<dbReference type="Gene3D" id="3.30.2310.20">
    <property type="entry name" value="RelE-like"/>
    <property type="match status" value="1"/>
</dbReference>